<evidence type="ECO:0000256" key="3">
    <source>
        <dbReference type="SAM" id="Phobius"/>
    </source>
</evidence>
<organism evidence="4 5">
    <name type="scientific">Blastochloris viridis</name>
    <name type="common">Rhodopseudomonas viridis</name>
    <dbReference type="NCBI Taxonomy" id="1079"/>
    <lineage>
        <taxon>Bacteria</taxon>
        <taxon>Pseudomonadati</taxon>
        <taxon>Pseudomonadota</taxon>
        <taxon>Alphaproteobacteria</taxon>
        <taxon>Hyphomicrobiales</taxon>
        <taxon>Blastochloridaceae</taxon>
        <taxon>Blastochloris</taxon>
    </lineage>
</organism>
<keyword evidence="3" id="KW-0812">Transmembrane</keyword>
<feature type="compositionally biased region" description="Basic and acidic residues" evidence="2">
    <location>
        <begin position="115"/>
        <end position="124"/>
    </location>
</feature>
<comment type="caution">
    <text evidence="4">The sequence shown here is derived from an EMBL/GenBank/DDBJ whole genome shotgun (WGS) entry which is preliminary data.</text>
</comment>
<proteinExistence type="predicted"/>
<accession>A0A6N4R3V0</accession>
<dbReference type="AlphaFoldDB" id="A0A6N4R3V0"/>
<gene>
    <name evidence="4" type="ORF">DI628_02010</name>
</gene>
<evidence type="ECO:0000313" key="4">
    <source>
        <dbReference type="EMBL" id="TKW61420.1"/>
    </source>
</evidence>
<evidence type="ECO:0000313" key="5">
    <source>
        <dbReference type="Proteomes" id="UP000320948"/>
    </source>
</evidence>
<feature type="region of interest" description="Disordered" evidence="2">
    <location>
        <begin position="105"/>
        <end position="124"/>
    </location>
</feature>
<evidence type="ECO:0000256" key="2">
    <source>
        <dbReference type="SAM" id="MobiDB-lite"/>
    </source>
</evidence>
<protein>
    <submittedName>
        <fullName evidence="4">Uncharacterized protein</fullName>
    </submittedName>
</protein>
<keyword evidence="3" id="KW-0472">Membrane</keyword>
<keyword evidence="3" id="KW-1133">Transmembrane helix</keyword>
<sequence length="145" mass="16294">MDDKDLIGPLLPLGTIAAAIFALAISGIFIVAGVLIVGGILCLFGKFLLELFTQVMEEHEERKREDAKRAQQEAERAALAAKTAKRRVNYPIRASVILSLYERDEPATQPHPRKAMNDAKYDKDIPERSLIQRIAEQNRLRELRG</sequence>
<reference evidence="4 5" key="1">
    <citation type="journal article" date="2017" name="Nat. Commun.">
        <title>In situ click chemistry generation of cyclooxygenase-2 inhibitors.</title>
        <authorList>
            <person name="Bhardwaj A."/>
            <person name="Kaur J."/>
            <person name="Wuest M."/>
            <person name="Wuest F."/>
        </authorList>
    </citation>
    <scope>NUCLEOTIDE SEQUENCE [LARGE SCALE GENOMIC DNA]</scope>
    <source>
        <strain evidence="4">S2_018_000_R2_106</strain>
    </source>
</reference>
<feature type="transmembrane region" description="Helical" evidence="3">
    <location>
        <begin position="16"/>
        <end position="44"/>
    </location>
</feature>
<keyword evidence="1" id="KW-0175">Coiled coil</keyword>
<dbReference type="Proteomes" id="UP000320948">
    <property type="component" value="Unassembled WGS sequence"/>
</dbReference>
<feature type="coiled-coil region" evidence="1">
    <location>
        <begin position="56"/>
        <end position="87"/>
    </location>
</feature>
<name>A0A6N4R3V0_BLAVI</name>
<dbReference type="EMBL" id="VAFM01000001">
    <property type="protein sequence ID" value="TKW61420.1"/>
    <property type="molecule type" value="Genomic_DNA"/>
</dbReference>
<evidence type="ECO:0000256" key="1">
    <source>
        <dbReference type="SAM" id="Coils"/>
    </source>
</evidence>